<proteinExistence type="predicted"/>
<sequence length="173" mass="19242">MANPNKARGTAWESSVRNFLNGSLGLVDETGRFLDPWNPRNVRRPAQEGWADVGDVHAPPFVIEAKDVRAPAVPTWLRQARVEARHAGFPFGVVVHKSRGLGAGAGRVHFDVRTWTRTRTALGLPTRAMFERYGFAASLRGLDTGRWYLTTTVDQFARILADMHRAGVPRAVR</sequence>
<evidence type="ECO:0000313" key="2">
    <source>
        <dbReference type="Proteomes" id="UP000638353"/>
    </source>
</evidence>
<protein>
    <submittedName>
        <fullName evidence="1">Uncharacterized protein</fullName>
    </submittedName>
</protein>
<dbReference type="EMBL" id="BMVC01000035">
    <property type="protein sequence ID" value="GHD19605.1"/>
    <property type="molecule type" value="Genomic_DNA"/>
</dbReference>
<evidence type="ECO:0000313" key="1">
    <source>
        <dbReference type="EMBL" id="GHD19605.1"/>
    </source>
</evidence>
<comment type="caution">
    <text evidence="1">The sequence shown here is derived from an EMBL/GenBank/DDBJ whole genome shotgun (WGS) entry which is preliminary data.</text>
</comment>
<name>A0A918XAK1_9ACTN</name>
<accession>A0A918XAK1</accession>
<organism evidence="1 2">
    <name type="scientific">Streptomyces finlayi</name>
    <dbReference type="NCBI Taxonomy" id="67296"/>
    <lineage>
        <taxon>Bacteria</taxon>
        <taxon>Bacillati</taxon>
        <taxon>Actinomycetota</taxon>
        <taxon>Actinomycetes</taxon>
        <taxon>Kitasatosporales</taxon>
        <taxon>Streptomycetaceae</taxon>
        <taxon>Streptomyces</taxon>
    </lineage>
</organism>
<dbReference type="AlphaFoldDB" id="A0A918XAK1"/>
<reference evidence="1" key="2">
    <citation type="submission" date="2020-09" db="EMBL/GenBank/DDBJ databases">
        <authorList>
            <person name="Sun Q."/>
            <person name="Ohkuma M."/>
        </authorList>
    </citation>
    <scope>NUCLEOTIDE SEQUENCE</scope>
    <source>
        <strain evidence="1">JCM 4637</strain>
    </source>
</reference>
<gene>
    <name evidence="1" type="ORF">GCM10010334_83440</name>
</gene>
<dbReference type="Proteomes" id="UP000638353">
    <property type="component" value="Unassembled WGS sequence"/>
</dbReference>
<reference evidence="1" key="1">
    <citation type="journal article" date="2014" name="Int. J. Syst. Evol. Microbiol.">
        <title>Complete genome sequence of Corynebacterium casei LMG S-19264T (=DSM 44701T), isolated from a smear-ripened cheese.</title>
        <authorList>
            <consortium name="US DOE Joint Genome Institute (JGI-PGF)"/>
            <person name="Walter F."/>
            <person name="Albersmeier A."/>
            <person name="Kalinowski J."/>
            <person name="Ruckert C."/>
        </authorList>
    </citation>
    <scope>NUCLEOTIDE SEQUENCE</scope>
    <source>
        <strain evidence="1">JCM 4637</strain>
    </source>
</reference>